<dbReference type="PRINTS" id="PR01407">
    <property type="entry name" value="BUTYPHLNCDUF"/>
</dbReference>
<proteinExistence type="predicted"/>
<dbReference type="Pfam" id="PF13765">
    <property type="entry name" value="PRY"/>
    <property type="match status" value="1"/>
</dbReference>
<gene>
    <name evidence="8" type="ORF">GHT09_018504</name>
    <name evidence="9" type="ORF">MONAX_5E033993</name>
</gene>
<evidence type="ECO:0000259" key="5">
    <source>
        <dbReference type="PROSITE" id="PS50089"/>
    </source>
</evidence>
<dbReference type="PROSITE" id="PS00518">
    <property type="entry name" value="ZF_RING_1"/>
    <property type="match status" value="1"/>
</dbReference>
<organism evidence="9 10">
    <name type="scientific">Marmota monax</name>
    <name type="common">Woodchuck</name>
    <dbReference type="NCBI Taxonomy" id="9995"/>
    <lineage>
        <taxon>Eukaryota</taxon>
        <taxon>Metazoa</taxon>
        <taxon>Chordata</taxon>
        <taxon>Craniata</taxon>
        <taxon>Vertebrata</taxon>
        <taxon>Euteleostomi</taxon>
        <taxon>Mammalia</taxon>
        <taxon>Eutheria</taxon>
        <taxon>Euarchontoglires</taxon>
        <taxon>Glires</taxon>
        <taxon>Rodentia</taxon>
        <taxon>Sciuromorpha</taxon>
        <taxon>Sciuridae</taxon>
        <taxon>Xerinae</taxon>
        <taxon>Marmotini</taxon>
        <taxon>Marmota</taxon>
    </lineage>
</organism>
<dbReference type="Proteomes" id="UP000335636">
    <property type="component" value="Unassembled WGS sequence"/>
</dbReference>
<evidence type="ECO:0000313" key="9">
    <source>
        <dbReference type="EMBL" id="VTJ81180.1"/>
    </source>
</evidence>
<keyword evidence="10" id="KW-1185">Reference proteome</keyword>
<dbReference type="InterPro" id="IPR000315">
    <property type="entry name" value="Znf_B-box"/>
</dbReference>
<dbReference type="GO" id="GO:0008270">
    <property type="term" value="F:zinc ion binding"/>
    <property type="evidence" value="ECO:0007669"/>
    <property type="project" value="UniProtKB-KW"/>
</dbReference>
<dbReference type="SMART" id="SM00449">
    <property type="entry name" value="SPRY"/>
    <property type="match status" value="1"/>
</dbReference>
<dbReference type="InterPro" id="IPR001841">
    <property type="entry name" value="Znf_RING"/>
</dbReference>
<dbReference type="Proteomes" id="UP000662637">
    <property type="component" value="Unassembled WGS sequence"/>
</dbReference>
<dbReference type="PROSITE" id="PS50119">
    <property type="entry name" value="ZF_BBOX"/>
    <property type="match status" value="1"/>
</dbReference>
<reference evidence="9 10" key="1">
    <citation type="submission" date="2019-04" db="EMBL/GenBank/DDBJ databases">
        <authorList>
            <person name="Alioto T."/>
            <person name="Alioto T."/>
        </authorList>
    </citation>
    <scope>NUCLEOTIDE SEQUENCE [LARGE SCALE GENOMIC DNA]</scope>
</reference>
<dbReference type="EMBL" id="WJEC01007553">
    <property type="protein sequence ID" value="KAF7470140.1"/>
    <property type="molecule type" value="Genomic_DNA"/>
</dbReference>
<dbReference type="Pfam" id="PF00622">
    <property type="entry name" value="SPRY"/>
    <property type="match status" value="1"/>
</dbReference>
<dbReference type="Gene3D" id="3.30.160.60">
    <property type="entry name" value="Classic Zinc Finger"/>
    <property type="match status" value="1"/>
</dbReference>
<keyword evidence="2 4" id="KW-0863">Zinc-finger</keyword>
<keyword evidence="1" id="KW-0479">Metal-binding</keyword>
<dbReference type="SUPFAM" id="SSF57850">
    <property type="entry name" value="RING/U-box"/>
    <property type="match status" value="1"/>
</dbReference>
<dbReference type="CDD" id="cd15828">
    <property type="entry name" value="SPRY_PRY_TRIM60"/>
    <property type="match status" value="1"/>
</dbReference>
<evidence type="ECO:0000259" key="6">
    <source>
        <dbReference type="PROSITE" id="PS50119"/>
    </source>
</evidence>
<evidence type="ECO:0000256" key="4">
    <source>
        <dbReference type="PROSITE-ProRule" id="PRU00024"/>
    </source>
</evidence>
<dbReference type="CDD" id="cd19791">
    <property type="entry name" value="Bbox2_TRIM60-like"/>
    <property type="match status" value="1"/>
</dbReference>
<dbReference type="InterPro" id="IPR035786">
    <property type="entry name" value="SPRY/PRY_TRIM60"/>
</dbReference>
<dbReference type="SMART" id="SM00184">
    <property type="entry name" value="RING"/>
    <property type="match status" value="1"/>
</dbReference>
<dbReference type="SUPFAM" id="SSF57845">
    <property type="entry name" value="B-box zinc-binding domain"/>
    <property type="match status" value="1"/>
</dbReference>
<dbReference type="InterPro" id="IPR050143">
    <property type="entry name" value="TRIM/RBCC"/>
</dbReference>
<dbReference type="PROSITE" id="PS50188">
    <property type="entry name" value="B302_SPRY"/>
    <property type="match status" value="1"/>
</dbReference>
<dbReference type="InterPro" id="IPR001870">
    <property type="entry name" value="B30.2/SPRY"/>
</dbReference>
<evidence type="ECO:0000256" key="1">
    <source>
        <dbReference type="ARBA" id="ARBA00022723"/>
    </source>
</evidence>
<dbReference type="FunFam" id="2.60.120.920:FF:000004">
    <property type="entry name" value="Butyrophilin subfamily 1 member A1"/>
    <property type="match status" value="1"/>
</dbReference>
<evidence type="ECO:0000313" key="8">
    <source>
        <dbReference type="EMBL" id="KAF7470140.1"/>
    </source>
</evidence>
<dbReference type="SMART" id="SM00336">
    <property type="entry name" value="BBOX"/>
    <property type="match status" value="1"/>
</dbReference>
<dbReference type="EMBL" id="CABDUW010001398">
    <property type="protein sequence ID" value="VTJ81180.1"/>
    <property type="molecule type" value="Genomic_DNA"/>
</dbReference>
<dbReference type="InterPro" id="IPR003877">
    <property type="entry name" value="SPRY_dom"/>
</dbReference>
<dbReference type="PANTHER" id="PTHR24103">
    <property type="entry name" value="E3 UBIQUITIN-PROTEIN LIGASE TRIM"/>
    <property type="match status" value="1"/>
</dbReference>
<name>A0A5E4CIN9_MARMO</name>
<dbReference type="InterPro" id="IPR017907">
    <property type="entry name" value="Znf_RING_CS"/>
</dbReference>
<keyword evidence="3" id="KW-0862">Zinc</keyword>
<feature type="domain" description="B30.2/SPRY" evidence="7">
    <location>
        <begin position="277"/>
        <end position="472"/>
    </location>
</feature>
<dbReference type="Pfam" id="PF15227">
    <property type="entry name" value="zf-C3HC4_4"/>
    <property type="match status" value="1"/>
</dbReference>
<reference evidence="8" key="2">
    <citation type="submission" date="2020-08" db="EMBL/GenBank/DDBJ databases">
        <authorList>
            <person name="Shumante A."/>
            <person name="Zimin A.V."/>
            <person name="Puiu D."/>
            <person name="Salzberg S.L."/>
        </authorList>
    </citation>
    <scope>NUCLEOTIDE SEQUENCE</scope>
    <source>
        <strain evidence="8">WC2-LM</strain>
        <tissue evidence="8">Liver</tissue>
    </source>
</reference>
<dbReference type="InterPro" id="IPR013320">
    <property type="entry name" value="ConA-like_dom_sf"/>
</dbReference>
<sequence>MEFVSALADFQRECSCPICLDYLKDPVTISCGHNFCFDCLNHSWKDLTDAFPCPVCRFGFPERKFRRNPQLCNLIEIAQLLRIRKSKRKRQEENAICEKHNQFMTLFCVKDLQILCTQCSFSAEHQRHHICPIKQAATFQRRILESSIQPLKNNVERVEKVLILQGRKFLELKKKVEYRREEINTEFEQIKLCLQNEQEALLKQIQDEELDILSKLNENVVTFSDHISTLKCLMKEIKGKCVQSDLALLKDVKSIRQRYQNLKHPELSSLGLNNYSFSLPPQYSGLKRIIKQFHRDVSLDPNTAYPQLIVSEDRKSVTFRRTKQTVCYNSRRFYLCPAVLGSKMFNSGRHYWEVDVGNKPQWTVGVCQDYLLWNWRNLPSVLSGFWAIGRYIESGYVVFGPKKTQLLPVPKPSKIGIFLDFELGEVSFYNGDDRSLLYSFSDSLTKTQTIWPYFYVGTDSKPLKILPVDNER</sequence>
<dbReference type="InterPro" id="IPR003879">
    <property type="entry name" value="Butyrophylin_SPRY"/>
</dbReference>
<dbReference type="SUPFAM" id="SSF49899">
    <property type="entry name" value="Concanavalin A-like lectins/glucanases"/>
    <property type="match status" value="1"/>
</dbReference>
<dbReference type="InterPro" id="IPR043136">
    <property type="entry name" value="B30.2/SPRY_sf"/>
</dbReference>
<evidence type="ECO:0000256" key="3">
    <source>
        <dbReference type="ARBA" id="ARBA00022833"/>
    </source>
</evidence>
<dbReference type="AlphaFoldDB" id="A0A5E4CIN9"/>
<dbReference type="PROSITE" id="PS50089">
    <property type="entry name" value="ZF_RING_2"/>
    <property type="match status" value="1"/>
</dbReference>
<dbReference type="SMART" id="SM00589">
    <property type="entry name" value="PRY"/>
    <property type="match status" value="1"/>
</dbReference>
<feature type="domain" description="RING-type" evidence="5">
    <location>
        <begin position="16"/>
        <end position="57"/>
    </location>
</feature>
<dbReference type="Pfam" id="PF00643">
    <property type="entry name" value="zf-B_box"/>
    <property type="match status" value="1"/>
</dbReference>
<dbReference type="Gene3D" id="2.60.120.920">
    <property type="match status" value="1"/>
</dbReference>
<accession>A0A5E4CIN9</accession>
<protein>
    <submittedName>
        <fullName evidence="8">Tripartite motif-containing protein 60-like</fullName>
    </submittedName>
</protein>
<feature type="domain" description="B box-type" evidence="6">
    <location>
        <begin position="92"/>
        <end position="133"/>
    </location>
</feature>
<dbReference type="InterPro" id="IPR006574">
    <property type="entry name" value="PRY"/>
</dbReference>
<dbReference type="Gene3D" id="3.30.40.10">
    <property type="entry name" value="Zinc/RING finger domain, C3HC4 (zinc finger)"/>
    <property type="match status" value="1"/>
</dbReference>
<evidence type="ECO:0000313" key="10">
    <source>
        <dbReference type="Proteomes" id="UP000335636"/>
    </source>
</evidence>
<evidence type="ECO:0000259" key="7">
    <source>
        <dbReference type="PROSITE" id="PS50188"/>
    </source>
</evidence>
<dbReference type="InterPro" id="IPR013083">
    <property type="entry name" value="Znf_RING/FYVE/PHD"/>
</dbReference>
<evidence type="ECO:0000256" key="2">
    <source>
        <dbReference type="ARBA" id="ARBA00022771"/>
    </source>
</evidence>